<dbReference type="InterPro" id="IPR004107">
    <property type="entry name" value="Integrase_SAM-like_N"/>
</dbReference>
<evidence type="ECO:0000256" key="3">
    <source>
        <dbReference type="ARBA" id="ARBA00023125"/>
    </source>
</evidence>
<evidence type="ECO:0000256" key="2">
    <source>
        <dbReference type="ARBA" id="ARBA00022908"/>
    </source>
</evidence>
<dbReference type="InterPro" id="IPR050090">
    <property type="entry name" value="Tyrosine_recombinase_XerCD"/>
</dbReference>
<dbReference type="SUPFAM" id="SSF56349">
    <property type="entry name" value="DNA breaking-rejoining enzymes"/>
    <property type="match status" value="1"/>
</dbReference>
<keyword evidence="7" id="KW-1185">Reference proteome</keyword>
<sequence length="336" mass="38869">MNFKDLSELWIKEHSVDIKISTLSIYRLSLKNWILPYFGNKNQVSNQDAQDWVDLQLSTGKMSQKTIKDALIVLQMVLKYGKREGIFEYSGQFYIKYPRVNVKDVNKKLEVLAKPDFKKLKLYLEDNFSFPNLGILIAMHTGMRIGEICGLRWSDINLQEGVVTVNRTMQRVNFDGEIHDTFSKDELQRYADIDGLEMVIPGRQYKNRGNSMVIISNPKTANANRDIPLSSNLIKIFKKVDKLLNNKEVFVITGNEYVSEPRTYRNYFYNLLDKLSIPRIKFHGIRHTFATYCIESGADIKTTSLMLGHSDVSITLNVYVNPDMKTKRAVINKIFK</sequence>
<feature type="domain" description="Tyr recombinase" evidence="5">
    <location>
        <begin position="107"/>
        <end position="332"/>
    </location>
</feature>
<evidence type="ECO:0000256" key="4">
    <source>
        <dbReference type="ARBA" id="ARBA00023172"/>
    </source>
</evidence>
<keyword evidence="2" id="KW-0229">DNA integration</keyword>
<evidence type="ECO:0000256" key="1">
    <source>
        <dbReference type="ARBA" id="ARBA00008857"/>
    </source>
</evidence>
<dbReference type="PANTHER" id="PTHR30349">
    <property type="entry name" value="PHAGE INTEGRASE-RELATED"/>
    <property type="match status" value="1"/>
</dbReference>
<reference evidence="7" key="1">
    <citation type="submission" date="2016-11" db="EMBL/GenBank/DDBJ databases">
        <authorList>
            <person name="Varghese N."/>
            <person name="Submissions S."/>
        </authorList>
    </citation>
    <scope>NUCLEOTIDE SEQUENCE [LARGE SCALE GENOMIC DNA]</scope>
    <source>
        <strain evidence="7">DSM 27370</strain>
    </source>
</reference>
<dbReference type="InterPro" id="IPR002104">
    <property type="entry name" value="Integrase_catalytic"/>
</dbReference>
<gene>
    <name evidence="6" type="ORF">SAMN05444362_101647</name>
</gene>
<dbReference type="InterPro" id="IPR013762">
    <property type="entry name" value="Integrase-like_cat_sf"/>
</dbReference>
<dbReference type="PANTHER" id="PTHR30349:SF64">
    <property type="entry name" value="PROPHAGE INTEGRASE INTD-RELATED"/>
    <property type="match status" value="1"/>
</dbReference>
<dbReference type="STRING" id="1346286.SAMN05444362_101647"/>
<keyword evidence="3" id="KW-0238">DNA-binding</keyword>
<dbReference type="Proteomes" id="UP000184480">
    <property type="component" value="Unassembled WGS sequence"/>
</dbReference>
<protein>
    <submittedName>
        <fullName evidence="6">Site-specific recombinase XerD</fullName>
    </submittedName>
</protein>
<dbReference type="RefSeq" id="WP_062175738.1">
    <property type="nucleotide sequence ID" value="NZ_BBXL01000001.1"/>
</dbReference>
<evidence type="ECO:0000313" key="7">
    <source>
        <dbReference type="Proteomes" id="UP000184480"/>
    </source>
</evidence>
<evidence type="ECO:0000313" key="6">
    <source>
        <dbReference type="EMBL" id="SHE57914.1"/>
    </source>
</evidence>
<dbReference type="InterPro" id="IPR010998">
    <property type="entry name" value="Integrase_recombinase_N"/>
</dbReference>
<dbReference type="GO" id="GO:0006310">
    <property type="term" value="P:DNA recombination"/>
    <property type="evidence" value="ECO:0007669"/>
    <property type="project" value="UniProtKB-KW"/>
</dbReference>
<dbReference type="OrthoDB" id="9801717at2"/>
<comment type="similarity">
    <text evidence="1">Belongs to the 'phage' integrase family.</text>
</comment>
<dbReference type="Pfam" id="PF14659">
    <property type="entry name" value="Phage_int_SAM_3"/>
    <property type="match status" value="1"/>
</dbReference>
<dbReference type="Gene3D" id="1.10.150.130">
    <property type="match status" value="1"/>
</dbReference>
<dbReference type="AlphaFoldDB" id="A0A1M4UMK4"/>
<keyword evidence="4" id="KW-0233">DNA recombination</keyword>
<dbReference type="GO" id="GO:0015074">
    <property type="term" value="P:DNA integration"/>
    <property type="evidence" value="ECO:0007669"/>
    <property type="project" value="UniProtKB-KW"/>
</dbReference>
<evidence type="ECO:0000259" key="5">
    <source>
        <dbReference type="PROSITE" id="PS51898"/>
    </source>
</evidence>
<dbReference type="Gene3D" id="1.10.443.10">
    <property type="entry name" value="Intergrase catalytic core"/>
    <property type="match status" value="1"/>
</dbReference>
<dbReference type="EMBL" id="FQUC01000001">
    <property type="protein sequence ID" value="SHE57914.1"/>
    <property type="molecule type" value="Genomic_DNA"/>
</dbReference>
<dbReference type="CDD" id="cd01189">
    <property type="entry name" value="INT_ICEBs1_C_like"/>
    <property type="match status" value="1"/>
</dbReference>
<dbReference type="Pfam" id="PF00589">
    <property type="entry name" value="Phage_integrase"/>
    <property type="match status" value="1"/>
</dbReference>
<proteinExistence type="inferred from homology"/>
<dbReference type="PROSITE" id="PS51898">
    <property type="entry name" value="TYR_RECOMBINASE"/>
    <property type="match status" value="1"/>
</dbReference>
<accession>A0A1M4UMK4</accession>
<name>A0A1M4UMK4_9BACT</name>
<dbReference type="GO" id="GO:0003677">
    <property type="term" value="F:DNA binding"/>
    <property type="evidence" value="ECO:0007669"/>
    <property type="project" value="UniProtKB-KW"/>
</dbReference>
<dbReference type="InterPro" id="IPR011010">
    <property type="entry name" value="DNA_brk_join_enz"/>
</dbReference>
<organism evidence="6 7">
    <name type="scientific">Dysgonomonas macrotermitis</name>
    <dbReference type="NCBI Taxonomy" id="1346286"/>
    <lineage>
        <taxon>Bacteria</taxon>
        <taxon>Pseudomonadati</taxon>
        <taxon>Bacteroidota</taxon>
        <taxon>Bacteroidia</taxon>
        <taxon>Bacteroidales</taxon>
        <taxon>Dysgonomonadaceae</taxon>
        <taxon>Dysgonomonas</taxon>
    </lineage>
</organism>